<feature type="transmembrane region" description="Helical" evidence="5">
    <location>
        <begin position="242"/>
        <end position="260"/>
    </location>
</feature>
<proteinExistence type="predicted"/>
<dbReference type="VEuPathDB" id="FungiDB:PLEOSDRAFT_1040236"/>
<evidence type="ECO:0000256" key="3">
    <source>
        <dbReference type="ARBA" id="ARBA00022989"/>
    </source>
</evidence>
<dbReference type="GO" id="GO:0016020">
    <property type="term" value="C:membrane"/>
    <property type="evidence" value="ECO:0007669"/>
    <property type="project" value="UniProtKB-SubCell"/>
</dbReference>
<keyword evidence="6" id="KW-0732">Signal</keyword>
<organism evidence="7 8">
    <name type="scientific">Pleurotus ostreatus (strain PC15)</name>
    <name type="common">Oyster mushroom</name>
    <dbReference type="NCBI Taxonomy" id="1137138"/>
    <lineage>
        <taxon>Eukaryota</taxon>
        <taxon>Fungi</taxon>
        <taxon>Dikarya</taxon>
        <taxon>Basidiomycota</taxon>
        <taxon>Agaricomycotina</taxon>
        <taxon>Agaricomycetes</taxon>
        <taxon>Agaricomycetidae</taxon>
        <taxon>Agaricales</taxon>
        <taxon>Pleurotineae</taxon>
        <taxon>Pleurotaceae</taxon>
        <taxon>Pleurotus</taxon>
    </lineage>
</organism>
<dbReference type="InParanoid" id="A0A067NZ32"/>
<feature type="transmembrane region" description="Helical" evidence="5">
    <location>
        <begin position="157"/>
        <end position="174"/>
    </location>
</feature>
<keyword evidence="2 5" id="KW-0812">Transmembrane</keyword>
<dbReference type="EMBL" id="KL198007">
    <property type="protein sequence ID" value="KDQ29402.1"/>
    <property type="molecule type" value="Genomic_DNA"/>
</dbReference>
<feature type="transmembrane region" description="Helical" evidence="5">
    <location>
        <begin position="116"/>
        <end position="137"/>
    </location>
</feature>
<accession>A0A067NZ32</accession>
<evidence type="ECO:0000256" key="4">
    <source>
        <dbReference type="ARBA" id="ARBA00023136"/>
    </source>
</evidence>
<evidence type="ECO:0000313" key="8">
    <source>
        <dbReference type="Proteomes" id="UP000027073"/>
    </source>
</evidence>
<dbReference type="STRING" id="1137138.A0A067NZ32"/>
<reference evidence="8" key="1">
    <citation type="journal article" date="2014" name="Proc. Natl. Acad. Sci. U.S.A.">
        <title>Extensive sampling of basidiomycete genomes demonstrates inadequacy of the white-rot/brown-rot paradigm for wood decay fungi.</title>
        <authorList>
            <person name="Riley R."/>
            <person name="Salamov A.A."/>
            <person name="Brown D.W."/>
            <person name="Nagy L.G."/>
            <person name="Floudas D."/>
            <person name="Held B.W."/>
            <person name="Levasseur A."/>
            <person name="Lombard V."/>
            <person name="Morin E."/>
            <person name="Otillar R."/>
            <person name="Lindquist E.A."/>
            <person name="Sun H."/>
            <person name="LaButti K.M."/>
            <person name="Schmutz J."/>
            <person name="Jabbour D."/>
            <person name="Luo H."/>
            <person name="Baker S.E."/>
            <person name="Pisabarro A.G."/>
            <person name="Walton J.D."/>
            <person name="Blanchette R.A."/>
            <person name="Henrissat B."/>
            <person name="Martin F."/>
            <person name="Cullen D."/>
            <person name="Hibbett D.S."/>
            <person name="Grigoriev I.V."/>
        </authorList>
    </citation>
    <scope>NUCLEOTIDE SEQUENCE [LARGE SCALE GENOMIC DNA]</scope>
    <source>
        <strain evidence="8">PC15</strain>
    </source>
</reference>
<feature type="signal peptide" evidence="6">
    <location>
        <begin position="1"/>
        <end position="28"/>
    </location>
</feature>
<feature type="chain" id="PRO_5001647112" description="RTA1-domain-containing protein" evidence="6">
    <location>
        <begin position="29"/>
        <end position="330"/>
    </location>
</feature>
<feature type="transmembrane region" description="Helical" evidence="5">
    <location>
        <begin position="52"/>
        <end position="72"/>
    </location>
</feature>
<sequence>MTVCSTVSRRFPIVAAFSLFLHPTFVLAARGDFPCPDPYLDPRNDFCNPLRYISNTTISGIAFALVLTVGLIQTWLTYKRGAKYMLAMVIGCYTFALGIALRIGLHFQPQGTGLYIAEYLFVVLSPCAFIAATYVLLGRLAAYIDCDKYLAVRPRRITIAFVTSDVVTFLVQAAGGGVSASSRDLHTNEIGSNIFLAGLAAQLLSFVVFTIILLLFLYRVYTRRQEIWNIDSNKAWYNDWRALGCALVISCIGILIRSVFRTVELSEGFAGPLATSEKLFYCLDTLPLFIAISVFIPFWPGRFITPTPITKERSPQASIELGHGKQPDSG</sequence>
<dbReference type="PANTHER" id="PTHR31465">
    <property type="entry name" value="PROTEIN RTA1-RELATED"/>
    <property type="match status" value="1"/>
</dbReference>
<keyword evidence="4 5" id="KW-0472">Membrane</keyword>
<gene>
    <name evidence="7" type="ORF">PLEOSDRAFT_1040236</name>
</gene>
<comment type="subcellular location">
    <subcellularLocation>
        <location evidence="1">Membrane</location>
        <topology evidence="1">Multi-pass membrane protein</topology>
    </subcellularLocation>
</comment>
<dbReference type="AlphaFoldDB" id="A0A067NZ32"/>
<dbReference type="Pfam" id="PF04479">
    <property type="entry name" value="RTA1"/>
    <property type="match status" value="1"/>
</dbReference>
<dbReference type="HOGENOM" id="CLU_033465_3_3_1"/>
<feature type="transmembrane region" description="Helical" evidence="5">
    <location>
        <begin position="280"/>
        <end position="299"/>
    </location>
</feature>
<keyword evidence="3 5" id="KW-1133">Transmembrane helix</keyword>
<dbReference type="Proteomes" id="UP000027073">
    <property type="component" value="Unassembled WGS sequence"/>
</dbReference>
<evidence type="ECO:0000313" key="7">
    <source>
        <dbReference type="EMBL" id="KDQ29402.1"/>
    </source>
</evidence>
<dbReference type="OrthoDB" id="3358017at2759"/>
<evidence type="ECO:0000256" key="1">
    <source>
        <dbReference type="ARBA" id="ARBA00004141"/>
    </source>
</evidence>
<evidence type="ECO:0000256" key="5">
    <source>
        <dbReference type="SAM" id="Phobius"/>
    </source>
</evidence>
<evidence type="ECO:0000256" key="2">
    <source>
        <dbReference type="ARBA" id="ARBA00022692"/>
    </source>
</evidence>
<protein>
    <recommendedName>
        <fullName evidence="9">RTA1-domain-containing protein</fullName>
    </recommendedName>
</protein>
<dbReference type="PANTHER" id="PTHR31465:SF1">
    <property type="entry name" value="PROTEIN RTA1-RELATED"/>
    <property type="match status" value="1"/>
</dbReference>
<evidence type="ECO:0000256" key="6">
    <source>
        <dbReference type="SAM" id="SignalP"/>
    </source>
</evidence>
<feature type="transmembrane region" description="Helical" evidence="5">
    <location>
        <begin position="84"/>
        <end position="104"/>
    </location>
</feature>
<dbReference type="InterPro" id="IPR007568">
    <property type="entry name" value="RTA1"/>
</dbReference>
<feature type="transmembrane region" description="Helical" evidence="5">
    <location>
        <begin position="194"/>
        <end position="221"/>
    </location>
</feature>
<evidence type="ECO:0008006" key="9">
    <source>
        <dbReference type="Google" id="ProtNLM"/>
    </source>
</evidence>
<name>A0A067NZ32_PLEO1</name>